<organism evidence="1 2">
    <name type="scientific">Cerasibacillus terrae</name>
    <dbReference type="NCBI Taxonomy" id="2498845"/>
    <lineage>
        <taxon>Bacteria</taxon>
        <taxon>Bacillati</taxon>
        <taxon>Bacillota</taxon>
        <taxon>Bacilli</taxon>
        <taxon>Bacillales</taxon>
        <taxon>Bacillaceae</taxon>
        <taxon>Cerasibacillus</taxon>
    </lineage>
</organism>
<reference evidence="1 2" key="1">
    <citation type="submission" date="2019-06" db="EMBL/GenBank/DDBJ databases">
        <title>Cerasibacillus sp. nov., isolated from maize field.</title>
        <authorList>
            <person name="Lin S.-Y."/>
            <person name="Tsai C.-F."/>
            <person name="Young C.-C."/>
        </authorList>
    </citation>
    <scope>NUCLEOTIDE SEQUENCE [LARGE SCALE GENOMIC DNA]</scope>
    <source>
        <strain evidence="1 2">CC-CFT480</strain>
    </source>
</reference>
<evidence type="ECO:0000313" key="2">
    <source>
        <dbReference type="Proteomes" id="UP000321574"/>
    </source>
</evidence>
<keyword evidence="2" id="KW-1185">Reference proteome</keyword>
<proteinExistence type="predicted"/>
<protein>
    <submittedName>
        <fullName evidence="1">Uncharacterized protein</fullName>
    </submittedName>
</protein>
<dbReference type="Proteomes" id="UP000321574">
    <property type="component" value="Unassembled WGS sequence"/>
</dbReference>
<sequence>MPKVFEDYFSELQANMVAVCLEYVKHKANDIYIYCSYESNVYVFNVFFVIENNVYRKHKLNTILNEIDTSIDRQEALLDFGINNLEALHNK</sequence>
<dbReference type="AlphaFoldDB" id="A0A5C8NZK0"/>
<gene>
    <name evidence="1" type="ORF">FHP05_05030</name>
</gene>
<comment type="caution">
    <text evidence="1">The sequence shown here is derived from an EMBL/GenBank/DDBJ whole genome shotgun (WGS) entry which is preliminary data.</text>
</comment>
<dbReference type="RefSeq" id="WP_147666148.1">
    <property type="nucleotide sequence ID" value="NZ_VDUW01000002.1"/>
</dbReference>
<accession>A0A5C8NZK0</accession>
<dbReference type="EMBL" id="VDUW01000002">
    <property type="protein sequence ID" value="TXL66749.1"/>
    <property type="molecule type" value="Genomic_DNA"/>
</dbReference>
<evidence type="ECO:0000313" key="1">
    <source>
        <dbReference type="EMBL" id="TXL66749.1"/>
    </source>
</evidence>
<dbReference type="OrthoDB" id="2451627at2"/>
<name>A0A5C8NZK0_9BACI</name>